<name>A0ABP1QP90_9HEXA</name>
<comment type="caution">
    <text evidence="7">The sequence shown here is derived from an EMBL/GenBank/DDBJ whole genome shotgun (WGS) entry which is preliminary data.</text>
</comment>
<sequence>MNKAKTTTVSTSNNQQNRSSNSSVTQNSPVPPKPTTSTKPVNTTSNYFNNNIMDPNAKGSAGNGVERPSSAGSQKGKSTSSNTGQQQKRPTTPTQGKNASSGANASFTSQPFQQKQASTSSGASNVVLQPPISQKQQQINSQASSQPLQKQPPTTAGQSTQQSPEPVQHSTVINPAAVQQKQGTQQPQQNNIVGPKTTTFTGLPPTSSNTSIKSNSSARSKAIGANQQQKQAQISGSTVANNNIGNNVKQQDAKTGGNTAIVATRQSTRTFPVPVSHTRYPSNVSRSMVSLERSRNFRAFIEKAMNDHKIFACCGVYPAVRNALKKRGWVEKPGPLAYSRSANGAISQNKEDESDVAWMTRVLKEYPPDFIWVIRRDNIDWKNLTKEQMINRFPKAWFTTKVGLAACLQHMHWFSEAGVADTFFPRCYRLCLEEERQAFQDDYRLTACMSYLRYFVDTFEAKGHQALADVHSKITPLSVDFASRQLGNYIRMRRHEDIDWLLPPNFMTQHWDAFIHQYYAVVHEKKRLRFDSQEAVHMKYETAKKTLAKVVPYWPQIQLDGVYNMWICKPGARSRGKGIVIMNTLEKIMDLMSQNNFRELNWVVQKYIEKPMLIYKTKFDIRQWFLITDWTPLTVWFYKESYVRFCTKPFVLEDFHESIHLCNNAIQCRYQNAEQRDSNLPDENMWSSDTFQAYLKTIGRLDAWPIIYSGMKQAIVGVLLASQETVESKKGCYELYGADFMLTEDFRPWLIEINSCPCMAASTSVTARMCTQCLEDTIKVVVDRKLNRNTDTGMFEMIYRQNAGSVVVQQFSGHDLTIVGKKLTRDIDWPMTMSKSATNTNPKKVSQNGSTMLSQTQSNNNKDSLTFSDLLQKLRVRNQQMFQGALATQQAHTAEVVVAEAASANTDSAGVLLNKMRSLRIQPQEQDLISGMKKVYPTPDPKQITPKKNGNNGGSASPTEKNALLLTEATTRTPPPGRGEDPTVSTKFADVNSLAYLMRNTHNTSTTIGDLVRISKEAANDAISRTKRHDDKRQEESLLNKPVPKTLEEVKALVESTSRQNSEKYGKIQNETHITFLSDILHNNSCDESNMGKVNLEKLSTSNKSLSTITSSTFGLSNKEPTADSGGNNNSEGLAAIRSSGCKDQIRQSLPGSSLTRSLDSSTNENIQIGNEDTAISDNVIRRTKSLSLNSQTLLSESNSTLSKYLHSQTVINQRYMFYPTPAHPSHEDVPCDINEKTVSCQCVASPVDVEDEFLDINNLVDSLIHEVEHTGKEEATTHEYTDNNLNNEMNSQSDLTQSELVDLPLIDLVCSDSKIQEQLQRASKSQSNTFSDDDIHGKLFKSILPSSSDSDSDLNDDNNNEINLATHFIPSTCTYRHHQPIALNPNKNGRHVSKPKPHPPRFYQRRNTIPSSRRCSRRYPCYRVVLEPQNHSVAKKKAGPTLPMKTINLLLPKNCNFY</sequence>
<dbReference type="InterPro" id="IPR051437">
    <property type="entry name" value="TTLL_monoglycylase"/>
</dbReference>
<keyword evidence="8" id="KW-1185">Reference proteome</keyword>
<feature type="region of interest" description="Disordered" evidence="6">
    <location>
        <begin position="833"/>
        <end position="861"/>
    </location>
</feature>
<feature type="region of interest" description="Disordered" evidence="6">
    <location>
        <begin position="932"/>
        <end position="960"/>
    </location>
</feature>
<feature type="region of interest" description="Disordered" evidence="6">
    <location>
        <begin position="1384"/>
        <end position="1407"/>
    </location>
</feature>
<feature type="region of interest" description="Disordered" evidence="6">
    <location>
        <begin position="1"/>
        <end position="234"/>
    </location>
</feature>
<feature type="compositionally biased region" description="Low complexity" evidence="6">
    <location>
        <begin position="206"/>
        <end position="223"/>
    </location>
</feature>
<keyword evidence="4" id="KW-0547">Nucleotide-binding</keyword>
<evidence type="ECO:0000256" key="6">
    <source>
        <dbReference type="SAM" id="MobiDB-lite"/>
    </source>
</evidence>
<evidence type="ECO:0000256" key="5">
    <source>
        <dbReference type="ARBA" id="ARBA00022840"/>
    </source>
</evidence>
<dbReference type="InterPro" id="IPR004344">
    <property type="entry name" value="TTL/TTLL_fam"/>
</dbReference>
<feature type="compositionally biased region" description="Low complexity" evidence="6">
    <location>
        <begin position="179"/>
        <end position="189"/>
    </location>
</feature>
<evidence type="ECO:0000256" key="3">
    <source>
        <dbReference type="ARBA" id="ARBA00022598"/>
    </source>
</evidence>
<feature type="compositionally biased region" description="Low complexity" evidence="6">
    <location>
        <begin position="1"/>
        <end position="28"/>
    </location>
</feature>
<dbReference type="PANTHER" id="PTHR45870">
    <property type="entry name" value="TUBULIN MONOGLYCYLASE TTLL3"/>
    <property type="match status" value="1"/>
</dbReference>
<evidence type="ECO:0000313" key="8">
    <source>
        <dbReference type="Proteomes" id="UP001642540"/>
    </source>
</evidence>
<dbReference type="EMBL" id="CAXLJM020000038">
    <property type="protein sequence ID" value="CAL8106704.1"/>
    <property type="molecule type" value="Genomic_DNA"/>
</dbReference>
<dbReference type="PROSITE" id="PS51221">
    <property type="entry name" value="TTL"/>
    <property type="match status" value="1"/>
</dbReference>
<feature type="region of interest" description="Disordered" evidence="6">
    <location>
        <begin position="1111"/>
        <end position="1135"/>
    </location>
</feature>
<feature type="compositionally biased region" description="Low complexity" evidence="6">
    <location>
        <begin position="35"/>
        <end position="46"/>
    </location>
</feature>
<evidence type="ECO:0000313" key="7">
    <source>
        <dbReference type="EMBL" id="CAL8106704.1"/>
    </source>
</evidence>
<feature type="compositionally biased region" description="Basic residues" evidence="6">
    <location>
        <begin position="1389"/>
        <end position="1400"/>
    </location>
</feature>
<comment type="subcellular location">
    <subcellularLocation>
        <location evidence="1">Cytoplasm</location>
    </subcellularLocation>
</comment>
<keyword evidence="2" id="KW-0963">Cytoplasm</keyword>
<accession>A0ABP1QP90</accession>
<keyword evidence="3" id="KW-0436">Ligase</keyword>
<evidence type="ECO:0008006" key="9">
    <source>
        <dbReference type="Google" id="ProtNLM"/>
    </source>
</evidence>
<feature type="compositionally biased region" description="Polar residues" evidence="6">
    <location>
        <begin position="190"/>
        <end position="205"/>
    </location>
</feature>
<evidence type="ECO:0000256" key="4">
    <source>
        <dbReference type="ARBA" id="ARBA00022741"/>
    </source>
</evidence>
<dbReference type="Gene3D" id="3.30.470.20">
    <property type="entry name" value="ATP-grasp fold, B domain"/>
    <property type="match status" value="1"/>
</dbReference>
<organism evidence="7 8">
    <name type="scientific">Orchesella dallaii</name>
    <dbReference type="NCBI Taxonomy" id="48710"/>
    <lineage>
        <taxon>Eukaryota</taxon>
        <taxon>Metazoa</taxon>
        <taxon>Ecdysozoa</taxon>
        <taxon>Arthropoda</taxon>
        <taxon>Hexapoda</taxon>
        <taxon>Collembola</taxon>
        <taxon>Entomobryomorpha</taxon>
        <taxon>Entomobryoidea</taxon>
        <taxon>Orchesellidae</taxon>
        <taxon>Orchesellinae</taxon>
        <taxon>Orchesella</taxon>
    </lineage>
</organism>
<keyword evidence="5" id="KW-0067">ATP-binding</keyword>
<gene>
    <name evidence="7" type="ORF">ODALV1_LOCUS12443</name>
</gene>
<evidence type="ECO:0000256" key="2">
    <source>
        <dbReference type="ARBA" id="ARBA00022490"/>
    </source>
</evidence>
<dbReference type="SUPFAM" id="SSF56059">
    <property type="entry name" value="Glutathione synthetase ATP-binding domain-like"/>
    <property type="match status" value="1"/>
</dbReference>
<dbReference type="Pfam" id="PF03133">
    <property type="entry name" value="TTL"/>
    <property type="match status" value="1"/>
</dbReference>
<feature type="compositionally biased region" description="Polar residues" evidence="6">
    <location>
        <begin position="225"/>
        <end position="234"/>
    </location>
</feature>
<proteinExistence type="predicted"/>
<feature type="compositionally biased region" description="Polar residues" evidence="6">
    <location>
        <begin position="1111"/>
        <end position="1132"/>
    </location>
</feature>
<feature type="compositionally biased region" description="Polar residues" evidence="6">
    <location>
        <begin position="946"/>
        <end position="960"/>
    </location>
</feature>
<feature type="compositionally biased region" description="Polar residues" evidence="6">
    <location>
        <begin position="70"/>
        <end position="173"/>
    </location>
</feature>
<protein>
    <recommendedName>
        <fullName evidence="9">Tubulin glycylase 3A</fullName>
    </recommendedName>
</protein>
<dbReference type="Proteomes" id="UP001642540">
    <property type="component" value="Unassembled WGS sequence"/>
</dbReference>
<dbReference type="PANTHER" id="PTHR45870:SF2">
    <property type="entry name" value="TUBULIN MONOGLYCYLASE TTLL3"/>
    <property type="match status" value="1"/>
</dbReference>
<reference evidence="7 8" key="1">
    <citation type="submission" date="2024-08" db="EMBL/GenBank/DDBJ databases">
        <authorList>
            <person name="Cucini C."/>
            <person name="Frati F."/>
        </authorList>
    </citation>
    <scope>NUCLEOTIDE SEQUENCE [LARGE SCALE GENOMIC DNA]</scope>
</reference>
<evidence type="ECO:0000256" key="1">
    <source>
        <dbReference type="ARBA" id="ARBA00004496"/>
    </source>
</evidence>